<dbReference type="AlphaFoldDB" id="A0A1X6MM90"/>
<evidence type="ECO:0000313" key="4">
    <source>
        <dbReference type="Proteomes" id="UP000194127"/>
    </source>
</evidence>
<dbReference type="EMBL" id="KZ110912">
    <property type="protein sequence ID" value="OSX55812.1"/>
    <property type="molecule type" value="Genomic_DNA"/>
</dbReference>
<dbReference type="RefSeq" id="XP_024334356.1">
    <property type="nucleotide sequence ID" value="XM_024486987.1"/>
</dbReference>
<evidence type="ECO:0000313" key="2">
    <source>
        <dbReference type="EMBL" id="OSX57557.1"/>
    </source>
</evidence>
<dbReference type="EMBL" id="KZ110607">
    <property type="protein sequence ID" value="OSX57562.1"/>
    <property type="molecule type" value="Genomic_DNA"/>
</dbReference>
<dbReference type="EMBL" id="KZ110607">
    <property type="protein sequence ID" value="OSX57557.1"/>
    <property type="molecule type" value="Genomic_DNA"/>
</dbReference>
<dbReference type="OrthoDB" id="3253535at2759"/>
<accession>A0A1X6MM90</accession>
<proteinExistence type="predicted"/>
<keyword evidence="4" id="KW-1185">Reference proteome</keyword>
<protein>
    <recommendedName>
        <fullName evidence="5">SHSP domain-containing protein</fullName>
    </recommendedName>
</protein>
<evidence type="ECO:0008006" key="5">
    <source>
        <dbReference type="Google" id="ProtNLM"/>
    </source>
</evidence>
<organism evidence="2 4">
    <name type="scientific">Postia placenta MAD-698-R-SB12</name>
    <dbReference type="NCBI Taxonomy" id="670580"/>
    <lineage>
        <taxon>Eukaryota</taxon>
        <taxon>Fungi</taxon>
        <taxon>Dikarya</taxon>
        <taxon>Basidiomycota</taxon>
        <taxon>Agaricomycotina</taxon>
        <taxon>Agaricomycetes</taxon>
        <taxon>Polyporales</taxon>
        <taxon>Adustoporiaceae</taxon>
        <taxon>Rhodonia</taxon>
    </lineage>
</organism>
<dbReference type="Proteomes" id="UP000194127">
    <property type="component" value="Unassembled WGS sequence"/>
</dbReference>
<dbReference type="STRING" id="670580.A0A1X6MM90"/>
<gene>
    <name evidence="3" type="ORF">POSPLADRAFT_1155814</name>
    <name evidence="2" type="ORF">POSPLADRAFT_1155872</name>
    <name evidence="1" type="ORF">POSPLADRAFT_1162954</name>
</gene>
<dbReference type="GeneID" id="36331936"/>
<evidence type="ECO:0000313" key="3">
    <source>
        <dbReference type="EMBL" id="OSX57562.1"/>
    </source>
</evidence>
<reference evidence="2 4" key="1">
    <citation type="submission" date="2017-04" db="EMBL/GenBank/DDBJ databases">
        <title>Genome Sequence of the Model Brown-Rot Fungus Postia placenta SB12.</title>
        <authorList>
            <consortium name="DOE Joint Genome Institute"/>
            <person name="Gaskell J."/>
            <person name="Kersten P."/>
            <person name="Larrondo L.F."/>
            <person name="Canessa P."/>
            <person name="Martinez D."/>
            <person name="Hibbett D."/>
            <person name="Schmoll M."/>
            <person name="Kubicek C.P."/>
            <person name="Martinez A.T."/>
            <person name="Yadav J."/>
            <person name="Master E."/>
            <person name="Magnuson J.K."/>
            <person name="James T."/>
            <person name="Yaver D."/>
            <person name="Berka R."/>
            <person name="Labutti K."/>
            <person name="Lipzen A."/>
            <person name="Aerts A."/>
            <person name="Barry K."/>
            <person name="Henrissat B."/>
            <person name="Blanchette R."/>
            <person name="Grigoriev I."/>
            <person name="Cullen D."/>
        </authorList>
    </citation>
    <scope>NUCLEOTIDE SEQUENCE [LARGE SCALE GENOMIC DNA]</scope>
    <source>
        <strain evidence="2 4">MAD-698-R-SB12</strain>
    </source>
</reference>
<name>A0A1X6MM90_9APHY</name>
<sequence length="93" mass="10526">MQHRFSAQLCQGLSPEMVTVYAKRGSRVAVVVDAWNVEKESHYEWEIAFQPRDVDMASVRVQLEADGQLMMTVRRRGFGVGSTACPVIREGLR</sequence>
<evidence type="ECO:0000313" key="1">
    <source>
        <dbReference type="EMBL" id="OSX55812.1"/>
    </source>
</evidence>